<dbReference type="InterPro" id="IPR021764">
    <property type="entry name" value="Enterochelin_esterase_N"/>
</dbReference>
<feature type="domain" description="Enterochelin esterase N-terminal" evidence="5">
    <location>
        <begin position="60"/>
        <end position="173"/>
    </location>
</feature>
<evidence type="ECO:0000259" key="5">
    <source>
        <dbReference type="Pfam" id="PF11806"/>
    </source>
</evidence>
<dbReference type="SUPFAM" id="SSF53474">
    <property type="entry name" value="alpha/beta-Hydrolases"/>
    <property type="match status" value="1"/>
</dbReference>
<evidence type="ECO:0000256" key="4">
    <source>
        <dbReference type="ARBA" id="ARBA00024201"/>
    </source>
</evidence>
<evidence type="ECO:0000256" key="3">
    <source>
        <dbReference type="ARBA" id="ARBA00022801"/>
    </source>
</evidence>
<keyword evidence="3" id="KW-0378">Hydrolase</keyword>
<dbReference type="Gene3D" id="3.40.50.1820">
    <property type="entry name" value="alpha/beta hydrolase"/>
    <property type="match status" value="1"/>
</dbReference>
<organism evidence="6 7">
    <name type="scientific">Mangrovibacter plantisponsor</name>
    <dbReference type="NCBI Taxonomy" id="451513"/>
    <lineage>
        <taxon>Bacteria</taxon>
        <taxon>Pseudomonadati</taxon>
        <taxon>Pseudomonadota</taxon>
        <taxon>Gammaproteobacteria</taxon>
        <taxon>Enterobacterales</taxon>
        <taxon>Enterobacteriaceae</taxon>
        <taxon>Mangrovibacter</taxon>
    </lineage>
</organism>
<gene>
    <name evidence="6" type="ORF">DES37_102396</name>
</gene>
<dbReference type="InterPro" id="IPR000801">
    <property type="entry name" value="Esterase-like"/>
</dbReference>
<name>A0A317Q6W3_9ENTR</name>
<sequence length="421" mass="45488">MNPVQTGEQEEQNGETRGLTRRVLAQLAGKHVADVDQFWRDVAALVTPLVSPGGNGATRAVTFLWRSCEPLYGVYLRLNRVTDKDQVARGMLQNLPGTDIWFLTLQLPATYCGSYTFTEIPPGVAEQQLVLVGGRNTPFASQPDAFNTALGIRLHGGGESVLSLDKADAQSEWRDRSAAPAGITHTRYSVVAGRERRLRLYLPDVPRSVPLGLLVLPDAESWFDNVGVLQALDVALSRGRIAPFAVLGVDNLSLDDRTAILGGETALIDNLAQRIIPGVLGEYADRAWAGRERTVLSGQSLGGVTALMAALVAADTFGAVFSHSPSMWWTPDGSRRPFMFSENDTSWVSEQVMAAPPARVKLRLCVGSLEGATVPHVEDLHHRLLVAGADSTLAVYTGGHDFAWWRVALIDGLAALLPQHG</sequence>
<dbReference type="GO" id="GO:0008849">
    <property type="term" value="F:enterochelin esterase activity"/>
    <property type="evidence" value="ECO:0007669"/>
    <property type="project" value="InterPro"/>
</dbReference>
<dbReference type="Pfam" id="PF11806">
    <property type="entry name" value="Enterochelin_N"/>
    <property type="match status" value="1"/>
</dbReference>
<evidence type="ECO:0000256" key="1">
    <source>
        <dbReference type="ARBA" id="ARBA00004496"/>
    </source>
</evidence>
<evidence type="ECO:0000313" key="7">
    <source>
        <dbReference type="Proteomes" id="UP000246744"/>
    </source>
</evidence>
<evidence type="ECO:0000313" key="6">
    <source>
        <dbReference type="EMBL" id="PWW11785.1"/>
    </source>
</evidence>
<comment type="similarity">
    <text evidence="4">Belongs to the Fes family.</text>
</comment>
<reference evidence="6 7" key="1">
    <citation type="submission" date="2018-05" db="EMBL/GenBank/DDBJ databases">
        <title>Genomic Encyclopedia of Type Strains, Phase IV (KMG-IV): sequencing the most valuable type-strain genomes for metagenomic binning, comparative biology and taxonomic classification.</title>
        <authorList>
            <person name="Goeker M."/>
        </authorList>
    </citation>
    <scope>NUCLEOTIDE SEQUENCE [LARGE SCALE GENOMIC DNA]</scope>
    <source>
        <strain evidence="6 7">DSM 19579</strain>
    </source>
</reference>
<dbReference type="Pfam" id="PF00756">
    <property type="entry name" value="Esterase"/>
    <property type="match status" value="1"/>
</dbReference>
<dbReference type="GO" id="GO:0005506">
    <property type="term" value="F:iron ion binding"/>
    <property type="evidence" value="ECO:0007669"/>
    <property type="project" value="InterPro"/>
</dbReference>
<keyword evidence="7" id="KW-1185">Reference proteome</keyword>
<dbReference type="Gene3D" id="2.60.40.10">
    <property type="entry name" value="Immunoglobulins"/>
    <property type="match status" value="1"/>
</dbReference>
<comment type="subcellular location">
    <subcellularLocation>
        <location evidence="1">Cytoplasm</location>
    </subcellularLocation>
</comment>
<dbReference type="GO" id="GO:0005737">
    <property type="term" value="C:cytoplasm"/>
    <property type="evidence" value="ECO:0007669"/>
    <property type="project" value="UniProtKB-SubCell"/>
</dbReference>
<protein>
    <submittedName>
        <fullName evidence="6">Enterochelin esterase-like enzyme</fullName>
    </submittedName>
</protein>
<dbReference type="Proteomes" id="UP000246744">
    <property type="component" value="Unassembled WGS sequence"/>
</dbReference>
<dbReference type="InterPro" id="IPR029058">
    <property type="entry name" value="AB_hydrolase_fold"/>
</dbReference>
<dbReference type="OrthoDB" id="9775130at2"/>
<dbReference type="AlphaFoldDB" id="A0A317Q6W3"/>
<dbReference type="GO" id="GO:0006826">
    <property type="term" value="P:iron ion transport"/>
    <property type="evidence" value="ECO:0007669"/>
    <property type="project" value="InterPro"/>
</dbReference>
<keyword evidence="2" id="KW-0963">Cytoplasm</keyword>
<dbReference type="RefSeq" id="WP_110025017.1">
    <property type="nucleotide sequence ID" value="NZ_QGTS01000002.1"/>
</dbReference>
<dbReference type="InterPro" id="IPR050583">
    <property type="entry name" value="Mycobacterial_A85_antigen"/>
</dbReference>
<dbReference type="PANTHER" id="PTHR48098">
    <property type="entry name" value="ENTEROCHELIN ESTERASE-RELATED"/>
    <property type="match status" value="1"/>
</dbReference>
<accession>A0A317Q6W3</accession>
<evidence type="ECO:0000256" key="2">
    <source>
        <dbReference type="ARBA" id="ARBA00022490"/>
    </source>
</evidence>
<dbReference type="EMBL" id="QGTS01000002">
    <property type="protein sequence ID" value="PWW11785.1"/>
    <property type="molecule type" value="Genomic_DNA"/>
</dbReference>
<dbReference type="InterPro" id="IPR014756">
    <property type="entry name" value="Ig_E-set"/>
</dbReference>
<dbReference type="InterPro" id="IPR013783">
    <property type="entry name" value="Ig-like_fold"/>
</dbReference>
<dbReference type="SUPFAM" id="SSF81296">
    <property type="entry name" value="E set domains"/>
    <property type="match status" value="1"/>
</dbReference>
<comment type="caution">
    <text evidence="6">The sequence shown here is derived from an EMBL/GenBank/DDBJ whole genome shotgun (WGS) entry which is preliminary data.</text>
</comment>
<proteinExistence type="inferred from homology"/>
<dbReference type="PANTHER" id="PTHR48098:SF3">
    <property type="entry name" value="IRON(III) ENTEROBACTIN ESTERASE"/>
    <property type="match status" value="1"/>
</dbReference>